<keyword evidence="15" id="KW-1185">Reference proteome</keyword>
<dbReference type="PANTHER" id="PTHR46531:SF1">
    <property type="entry name" value="ZINC TRANSPORTER 6"/>
    <property type="match status" value="1"/>
</dbReference>
<comment type="subcellular location">
    <subcellularLocation>
        <location evidence="1">Golgi apparatus</location>
        <location evidence="1">trans-Golgi network membrane</location>
        <topology evidence="1">Multi-pass membrane protein</topology>
    </subcellularLocation>
</comment>
<protein>
    <recommendedName>
        <fullName evidence="13">Cation efflux protein transmembrane domain-containing protein</fullName>
    </recommendedName>
</protein>
<evidence type="ECO:0000256" key="6">
    <source>
        <dbReference type="ARBA" id="ARBA00023034"/>
    </source>
</evidence>
<dbReference type="EMBL" id="MU157836">
    <property type="protein sequence ID" value="KAF9531224.1"/>
    <property type="molecule type" value="Genomic_DNA"/>
</dbReference>
<evidence type="ECO:0000256" key="2">
    <source>
        <dbReference type="ARBA" id="ARBA00022448"/>
    </source>
</evidence>
<evidence type="ECO:0000256" key="12">
    <source>
        <dbReference type="SAM" id="Phobius"/>
    </source>
</evidence>
<dbReference type="Pfam" id="PF01545">
    <property type="entry name" value="Cation_efflux"/>
    <property type="match status" value="1"/>
</dbReference>
<evidence type="ECO:0000256" key="5">
    <source>
        <dbReference type="ARBA" id="ARBA00022989"/>
    </source>
</evidence>
<feature type="transmembrane region" description="Helical" evidence="12">
    <location>
        <begin position="569"/>
        <end position="595"/>
    </location>
</feature>
<feature type="transmembrane region" description="Helical" evidence="12">
    <location>
        <begin position="532"/>
        <end position="557"/>
    </location>
</feature>
<keyword evidence="6" id="KW-0333">Golgi apparatus</keyword>
<gene>
    <name evidence="14" type="ORF">CPB83DRAFT_904789</name>
</gene>
<dbReference type="GO" id="GO:0098771">
    <property type="term" value="P:inorganic ion homeostasis"/>
    <property type="evidence" value="ECO:0007669"/>
    <property type="project" value="UniProtKB-ARBA"/>
</dbReference>
<evidence type="ECO:0000256" key="3">
    <source>
        <dbReference type="ARBA" id="ARBA00022692"/>
    </source>
</evidence>
<evidence type="ECO:0000256" key="8">
    <source>
        <dbReference type="ARBA" id="ARBA00023136"/>
    </source>
</evidence>
<feature type="region of interest" description="Disordered" evidence="11">
    <location>
        <begin position="1"/>
        <end position="73"/>
    </location>
</feature>
<feature type="compositionally biased region" description="Polar residues" evidence="11">
    <location>
        <begin position="50"/>
        <end position="60"/>
    </location>
</feature>
<feature type="compositionally biased region" description="Low complexity" evidence="11">
    <location>
        <begin position="113"/>
        <end position="130"/>
    </location>
</feature>
<dbReference type="GO" id="GO:0006829">
    <property type="term" value="P:zinc ion transport"/>
    <property type="evidence" value="ECO:0007669"/>
    <property type="project" value="TreeGrafter"/>
</dbReference>
<feature type="region of interest" description="Disordered" evidence="11">
    <location>
        <begin position="105"/>
        <end position="163"/>
    </location>
</feature>
<name>A0A9P6ELQ5_9AGAR</name>
<reference evidence="14" key="1">
    <citation type="submission" date="2020-11" db="EMBL/GenBank/DDBJ databases">
        <authorList>
            <consortium name="DOE Joint Genome Institute"/>
            <person name="Ahrendt S."/>
            <person name="Riley R."/>
            <person name="Andreopoulos W."/>
            <person name="Labutti K."/>
            <person name="Pangilinan J."/>
            <person name="Ruiz-Duenas F.J."/>
            <person name="Barrasa J.M."/>
            <person name="Sanchez-Garcia M."/>
            <person name="Camarero S."/>
            <person name="Miyauchi S."/>
            <person name="Serrano A."/>
            <person name="Linde D."/>
            <person name="Babiker R."/>
            <person name="Drula E."/>
            <person name="Ayuso-Fernandez I."/>
            <person name="Pacheco R."/>
            <person name="Padilla G."/>
            <person name="Ferreira P."/>
            <person name="Barriuso J."/>
            <person name="Kellner H."/>
            <person name="Castanera R."/>
            <person name="Alfaro M."/>
            <person name="Ramirez L."/>
            <person name="Pisabarro A.G."/>
            <person name="Kuo A."/>
            <person name="Tritt A."/>
            <person name="Lipzen A."/>
            <person name="He G."/>
            <person name="Yan M."/>
            <person name="Ng V."/>
            <person name="Cullen D."/>
            <person name="Martin F."/>
            <person name="Rosso M.-N."/>
            <person name="Henrissat B."/>
            <person name="Hibbett D."/>
            <person name="Martinez A.T."/>
            <person name="Grigoriev I.V."/>
        </authorList>
    </citation>
    <scope>NUCLEOTIDE SEQUENCE</scope>
    <source>
        <strain evidence="14">CBS 506.95</strain>
    </source>
</reference>
<organism evidence="14 15">
    <name type="scientific">Crepidotus variabilis</name>
    <dbReference type="NCBI Taxonomy" id="179855"/>
    <lineage>
        <taxon>Eukaryota</taxon>
        <taxon>Fungi</taxon>
        <taxon>Dikarya</taxon>
        <taxon>Basidiomycota</taxon>
        <taxon>Agaricomycotina</taxon>
        <taxon>Agaricomycetes</taxon>
        <taxon>Agaricomycetidae</taxon>
        <taxon>Agaricales</taxon>
        <taxon>Agaricineae</taxon>
        <taxon>Crepidotaceae</taxon>
        <taxon>Crepidotus</taxon>
    </lineage>
</organism>
<evidence type="ECO:0000313" key="14">
    <source>
        <dbReference type="EMBL" id="KAF9531224.1"/>
    </source>
</evidence>
<comment type="function">
    <text evidence="10">Has probably no intrinsic transporter activity but together with SLC30A5 forms a functional zinc ion:proton antiporter heterodimer, mediating zinc entry into the lumen of organelles along the secretory pathway. As part of that zinc ion:proton antiporter, contributes to zinc ion homeostasis within the early secretory pathway and regulates the activation and folding of enzymes like alkaline phosphatases and enzymes involved in phosphatidylinositol glycan anchor biosynthesis.</text>
</comment>
<evidence type="ECO:0000256" key="9">
    <source>
        <dbReference type="ARBA" id="ARBA00038600"/>
    </source>
</evidence>
<comment type="caution">
    <text evidence="14">The sequence shown here is derived from an EMBL/GenBank/DDBJ whole genome shotgun (WGS) entry which is preliminary data.</text>
</comment>
<feature type="domain" description="Cation efflux protein transmembrane" evidence="13">
    <location>
        <begin position="414"/>
        <end position="589"/>
    </location>
</feature>
<feature type="region of interest" description="Disordered" evidence="11">
    <location>
        <begin position="690"/>
        <end position="709"/>
    </location>
</feature>
<evidence type="ECO:0000256" key="7">
    <source>
        <dbReference type="ARBA" id="ARBA00023065"/>
    </source>
</evidence>
<dbReference type="Gene3D" id="1.20.1510.10">
    <property type="entry name" value="Cation efflux protein transmembrane domain"/>
    <property type="match status" value="1"/>
</dbReference>
<evidence type="ECO:0000256" key="1">
    <source>
        <dbReference type="ARBA" id="ARBA00004166"/>
    </source>
</evidence>
<dbReference type="InterPro" id="IPR058533">
    <property type="entry name" value="Cation_efflux_TM"/>
</dbReference>
<dbReference type="GO" id="GO:0008324">
    <property type="term" value="F:monoatomic cation transmembrane transporter activity"/>
    <property type="evidence" value="ECO:0007669"/>
    <property type="project" value="InterPro"/>
</dbReference>
<evidence type="ECO:0000256" key="11">
    <source>
        <dbReference type="SAM" id="MobiDB-lite"/>
    </source>
</evidence>
<evidence type="ECO:0000256" key="4">
    <source>
        <dbReference type="ARBA" id="ARBA00022833"/>
    </source>
</evidence>
<evidence type="ECO:0000313" key="15">
    <source>
        <dbReference type="Proteomes" id="UP000807306"/>
    </source>
</evidence>
<keyword evidence="8 12" id="KW-0472">Membrane</keyword>
<accession>A0A9P6ELQ5</accession>
<comment type="subunit">
    <text evidence="9">Heterodimer with SLC30A5; form a functional zinc ion transmembrane transporter.</text>
</comment>
<dbReference type="AlphaFoldDB" id="A0A9P6ELQ5"/>
<keyword evidence="4" id="KW-0862">Zinc</keyword>
<keyword evidence="3 12" id="KW-0812">Transmembrane</keyword>
<keyword evidence="7" id="KW-0406">Ion transport</keyword>
<keyword evidence="2" id="KW-0813">Transport</keyword>
<sequence>MMTVETQQIHRRKSSKDADENVVIMASKPPGISISPPVNGQGSFEPAMSTPRTRTLSTPHSLGHGRSVSAINGKPASISPARATFQRPPGFPPVSPLRTSFQMPPPGHVRTRSTSAFSPLSPSPLATSFATQPMPPVSPRLSASHSAPDSTLPLELPKQPSRRHARIHSRNLSVFFPRPGSIPPSTISEDGSQEIEAPVDEEAPLIPSAGSNISMPGSRRVKAPITPLGQGFTFGARPPSGMPSSEASEEPRTATSATARRGHHHKHSLSHNFFSFLEPGIRPLNDNSDLHTQPTPIPVSPWNPTSAFPDSAKPTQATFQVAPRLMESQYSEQPTPEGNVGEISTAALTMSISQFVLGSWMWVVGQQVGSLSCTGLGYWVVFDAFGVALSRVVPGWLASSSNRAVGTFEKERLRRPYGSGRVETLLMFAQAVYLMFASVYVCKESVEHVLLSAGGGEGHHHHPGDEDEGVGIDFPIIMTFITTLNLLGTAYFFNNNTKMVKISGNRIPSPTSLLRSIWSPSRHIQDSPPTTAIALILSNPYVATPLLICLSVLSVALVIPMPQHRRADLILACIIAVLTFRVAYRASVVLGTVLLQTSPPRGLPNGKMESFLRAMREVERHPHVLHLPAPHIWQLTPSYSSQTSSSKGTFDNSLVVTLEVHVREDLPDDDVLNVTKWTWEKCVHALGNLKDASQDGDGSPEVTVGVVRG</sequence>
<proteinExistence type="predicted"/>
<evidence type="ECO:0000259" key="13">
    <source>
        <dbReference type="Pfam" id="PF01545"/>
    </source>
</evidence>
<keyword evidence="5 12" id="KW-1133">Transmembrane helix</keyword>
<evidence type="ECO:0000256" key="10">
    <source>
        <dbReference type="ARBA" id="ARBA00045455"/>
    </source>
</evidence>
<dbReference type="GO" id="GO:0005794">
    <property type="term" value="C:Golgi apparatus"/>
    <property type="evidence" value="ECO:0007669"/>
    <property type="project" value="UniProtKB-SubCell"/>
</dbReference>
<feature type="transmembrane region" description="Helical" evidence="12">
    <location>
        <begin position="420"/>
        <end position="441"/>
    </location>
</feature>
<dbReference type="InterPro" id="IPR052005">
    <property type="entry name" value="CDF_SLC30A"/>
</dbReference>
<dbReference type="GO" id="GO:0030003">
    <property type="term" value="P:intracellular monoatomic cation homeostasis"/>
    <property type="evidence" value="ECO:0007669"/>
    <property type="project" value="UniProtKB-ARBA"/>
</dbReference>
<dbReference type="SUPFAM" id="SSF161111">
    <property type="entry name" value="Cation efflux protein transmembrane domain-like"/>
    <property type="match status" value="1"/>
</dbReference>
<dbReference type="OrthoDB" id="5382797at2759"/>
<feature type="region of interest" description="Disordered" evidence="11">
    <location>
        <begin position="238"/>
        <end position="266"/>
    </location>
</feature>
<feature type="transmembrane region" description="Helical" evidence="12">
    <location>
        <begin position="474"/>
        <end position="493"/>
    </location>
</feature>
<dbReference type="PANTHER" id="PTHR46531">
    <property type="entry name" value="ZINC TRANSPORTER 6"/>
    <property type="match status" value="1"/>
</dbReference>
<dbReference type="Proteomes" id="UP000807306">
    <property type="component" value="Unassembled WGS sequence"/>
</dbReference>
<dbReference type="GO" id="GO:0016020">
    <property type="term" value="C:membrane"/>
    <property type="evidence" value="ECO:0007669"/>
    <property type="project" value="InterPro"/>
</dbReference>
<dbReference type="InterPro" id="IPR027469">
    <property type="entry name" value="Cation_efflux_TMD_sf"/>
</dbReference>